<dbReference type="PROSITE" id="PS50830">
    <property type="entry name" value="TNASE_3"/>
    <property type="match status" value="1"/>
</dbReference>
<gene>
    <name evidence="5" type="ORF">HB836_16165</name>
    <name evidence="6" type="ORF">HB904_17190</name>
</gene>
<dbReference type="EMBL" id="JAARPT010000013">
    <property type="protein sequence ID" value="MBC1403128.1"/>
    <property type="molecule type" value="Genomic_DNA"/>
</dbReference>
<dbReference type="Proteomes" id="UP000574104">
    <property type="component" value="Unassembled WGS sequence"/>
</dbReference>
<dbReference type="Proteomes" id="UP000544413">
    <property type="component" value="Unassembled WGS sequence"/>
</dbReference>
<dbReference type="Gene3D" id="2.40.50.90">
    <property type="match status" value="1"/>
</dbReference>
<evidence type="ECO:0000313" key="8">
    <source>
        <dbReference type="Proteomes" id="UP000574104"/>
    </source>
</evidence>
<evidence type="ECO:0000313" key="6">
    <source>
        <dbReference type="EMBL" id="MBC1617916.1"/>
    </source>
</evidence>
<keyword evidence="3" id="KW-0378">Hydrolase</keyword>
<protein>
    <submittedName>
        <fullName evidence="5">Thermonuclease family protein</fullName>
    </submittedName>
</protein>
<dbReference type="PROSITE" id="PS01284">
    <property type="entry name" value="TNASE_2"/>
    <property type="match status" value="1"/>
</dbReference>
<dbReference type="PANTHER" id="PTHR12302:SF3">
    <property type="entry name" value="SERINE_THREONINE-PROTEIN KINASE 31"/>
    <property type="match status" value="1"/>
</dbReference>
<dbReference type="RefSeq" id="WP_185406843.1">
    <property type="nucleotide sequence ID" value="NZ_JAARPT010000013.1"/>
</dbReference>
<dbReference type="GO" id="GO:0003676">
    <property type="term" value="F:nucleic acid binding"/>
    <property type="evidence" value="ECO:0007669"/>
    <property type="project" value="InterPro"/>
</dbReference>
<reference evidence="7 8" key="1">
    <citation type="submission" date="2020-03" db="EMBL/GenBank/DDBJ databases">
        <title>Soil Listeria distribution.</title>
        <authorList>
            <person name="Liao J."/>
            <person name="Wiedmann M."/>
        </authorList>
    </citation>
    <scope>NUCLEOTIDE SEQUENCE [LARGE SCALE GENOMIC DNA]</scope>
    <source>
        <strain evidence="6 8">FSL L7-1299</strain>
        <strain evidence="5 7">FSL L7-1658</strain>
    </source>
</reference>
<evidence type="ECO:0000313" key="5">
    <source>
        <dbReference type="EMBL" id="MBC1403128.1"/>
    </source>
</evidence>
<dbReference type="GO" id="GO:0016787">
    <property type="term" value="F:hydrolase activity"/>
    <property type="evidence" value="ECO:0007669"/>
    <property type="project" value="UniProtKB-KW"/>
</dbReference>
<dbReference type="GO" id="GO:0004519">
    <property type="term" value="F:endonuclease activity"/>
    <property type="evidence" value="ECO:0007669"/>
    <property type="project" value="UniProtKB-KW"/>
</dbReference>
<evidence type="ECO:0000313" key="7">
    <source>
        <dbReference type="Proteomes" id="UP000544413"/>
    </source>
</evidence>
<evidence type="ECO:0000259" key="4">
    <source>
        <dbReference type="PROSITE" id="PS50830"/>
    </source>
</evidence>
<dbReference type="SMART" id="SM00318">
    <property type="entry name" value="SNc"/>
    <property type="match status" value="1"/>
</dbReference>
<dbReference type="SUPFAM" id="SSF50199">
    <property type="entry name" value="Staphylococcal nuclease"/>
    <property type="match status" value="1"/>
</dbReference>
<dbReference type="AlphaFoldDB" id="A0A841YTK2"/>
<dbReference type="InterPro" id="IPR002071">
    <property type="entry name" value="Thermonucl_AS"/>
</dbReference>
<keyword evidence="2" id="KW-0255">Endonuclease</keyword>
<keyword evidence="1" id="KW-0540">Nuclease</keyword>
<name>A0A841YTK2_9LIST</name>
<proteinExistence type="predicted"/>
<evidence type="ECO:0000256" key="1">
    <source>
        <dbReference type="ARBA" id="ARBA00022722"/>
    </source>
</evidence>
<dbReference type="InterPro" id="IPR035437">
    <property type="entry name" value="SNase_OB-fold_sf"/>
</dbReference>
<organism evidence="5 7">
    <name type="scientific">Listeria booriae</name>
    <dbReference type="NCBI Taxonomy" id="1552123"/>
    <lineage>
        <taxon>Bacteria</taxon>
        <taxon>Bacillati</taxon>
        <taxon>Bacillota</taxon>
        <taxon>Bacilli</taxon>
        <taxon>Bacillales</taxon>
        <taxon>Listeriaceae</taxon>
        <taxon>Listeria</taxon>
    </lineage>
</organism>
<dbReference type="InterPro" id="IPR016071">
    <property type="entry name" value="Staphylococal_nuclease_OB-fold"/>
</dbReference>
<feature type="domain" description="TNase-like" evidence="4">
    <location>
        <begin position="62"/>
        <end position="197"/>
    </location>
</feature>
<dbReference type="EMBL" id="JAARSH010000016">
    <property type="protein sequence ID" value="MBC1617916.1"/>
    <property type="molecule type" value="Genomic_DNA"/>
</dbReference>
<accession>A0A841YTK2</accession>
<comment type="caution">
    <text evidence="5">The sequence shown here is derived from an EMBL/GenBank/DDBJ whole genome shotgun (WGS) entry which is preliminary data.</text>
</comment>
<dbReference type="CDD" id="cd00175">
    <property type="entry name" value="SNc"/>
    <property type="match status" value="1"/>
</dbReference>
<sequence length="208" mass="23175">MKKKKTIITSVTVAILLALGFSYKQIEPLLSFKTEMEASSSNTGLNQLETAKVVSTITPPSNTVPVKLDRVIDGDTLAVKMDGDNTSHKVRLLLIDTPESVKPNTPVQPYAKEASNRMKELVQGKDLQLEYDAGGATDKYGRILAYVYANKKQLNETMVREGFARVAYVYKPNTRYLTELNAAQAFAKEEKRNIWSKEGYVTDSGFQD</sequence>
<evidence type="ECO:0000256" key="2">
    <source>
        <dbReference type="ARBA" id="ARBA00022759"/>
    </source>
</evidence>
<evidence type="ECO:0000256" key="3">
    <source>
        <dbReference type="ARBA" id="ARBA00022801"/>
    </source>
</evidence>
<dbReference type="Pfam" id="PF00565">
    <property type="entry name" value="SNase"/>
    <property type="match status" value="1"/>
</dbReference>
<dbReference type="PANTHER" id="PTHR12302">
    <property type="entry name" value="EBNA2 BINDING PROTEIN P100"/>
    <property type="match status" value="1"/>
</dbReference>